<organism evidence="2 3">
    <name type="scientific">Rubellimicrobium aerolatum</name>
    <dbReference type="NCBI Taxonomy" id="490979"/>
    <lineage>
        <taxon>Bacteria</taxon>
        <taxon>Pseudomonadati</taxon>
        <taxon>Pseudomonadota</taxon>
        <taxon>Alphaproteobacteria</taxon>
        <taxon>Rhodobacterales</taxon>
        <taxon>Roseobacteraceae</taxon>
        <taxon>Rubellimicrobium</taxon>
    </lineage>
</organism>
<comment type="caution">
    <text evidence="2">The sequence shown here is derived from an EMBL/GenBank/DDBJ whole genome shotgun (WGS) entry which is preliminary data.</text>
</comment>
<feature type="compositionally biased region" description="Polar residues" evidence="1">
    <location>
        <begin position="46"/>
        <end position="59"/>
    </location>
</feature>
<evidence type="ECO:0000256" key="1">
    <source>
        <dbReference type="SAM" id="MobiDB-lite"/>
    </source>
</evidence>
<dbReference type="Proteomes" id="UP001596056">
    <property type="component" value="Unassembled WGS sequence"/>
</dbReference>
<reference evidence="3" key="1">
    <citation type="journal article" date="2019" name="Int. J. Syst. Evol. Microbiol.">
        <title>The Global Catalogue of Microorganisms (GCM) 10K type strain sequencing project: providing services to taxonomists for standard genome sequencing and annotation.</title>
        <authorList>
            <consortium name="The Broad Institute Genomics Platform"/>
            <consortium name="The Broad Institute Genome Sequencing Center for Infectious Disease"/>
            <person name="Wu L."/>
            <person name="Ma J."/>
        </authorList>
    </citation>
    <scope>NUCLEOTIDE SEQUENCE [LARGE SCALE GENOMIC DNA]</scope>
    <source>
        <strain evidence="3">KACC 11588</strain>
    </source>
</reference>
<name>A0ABW0SAF7_9RHOB</name>
<gene>
    <name evidence="2" type="ORF">ACFPOC_05375</name>
</gene>
<sequence length="86" mass="9274">MDANKLGLSVILAQDELDQVRAGYAADYDMARARQVAATARRTAESESLNRIQPGTSERTQARWHDEGGGPADEQVSPLACNSARS</sequence>
<protein>
    <recommendedName>
        <fullName evidence="4">TolC family protein</fullName>
    </recommendedName>
</protein>
<dbReference type="EMBL" id="JBHSNA010000003">
    <property type="protein sequence ID" value="MFC5565850.1"/>
    <property type="molecule type" value="Genomic_DNA"/>
</dbReference>
<keyword evidence="3" id="KW-1185">Reference proteome</keyword>
<proteinExistence type="predicted"/>
<evidence type="ECO:0008006" key="4">
    <source>
        <dbReference type="Google" id="ProtNLM"/>
    </source>
</evidence>
<dbReference type="RefSeq" id="WP_209838638.1">
    <property type="nucleotide sequence ID" value="NZ_JAGGJP010000003.1"/>
</dbReference>
<evidence type="ECO:0000313" key="2">
    <source>
        <dbReference type="EMBL" id="MFC5565850.1"/>
    </source>
</evidence>
<accession>A0ABW0SAF7</accession>
<feature type="region of interest" description="Disordered" evidence="1">
    <location>
        <begin position="39"/>
        <end position="86"/>
    </location>
</feature>
<evidence type="ECO:0000313" key="3">
    <source>
        <dbReference type="Proteomes" id="UP001596056"/>
    </source>
</evidence>